<evidence type="ECO:0000313" key="7">
    <source>
        <dbReference type="Proteomes" id="UP000515151"/>
    </source>
</evidence>
<dbReference type="Proteomes" id="UP000515151">
    <property type="component" value="Chromosome 8"/>
</dbReference>
<gene>
    <name evidence="8" type="primary">LOC116187639</name>
</gene>
<feature type="region of interest" description="Disordered" evidence="5">
    <location>
        <begin position="1"/>
        <end position="26"/>
    </location>
</feature>
<evidence type="ECO:0000256" key="3">
    <source>
        <dbReference type="ARBA" id="ARBA00023295"/>
    </source>
</evidence>
<dbReference type="InterPro" id="IPR004035">
    <property type="entry name" value="Endouclease-III_FeS-bd_BS"/>
</dbReference>
<proteinExistence type="inferred from homology"/>
<keyword evidence="3" id="KW-0326">Glycosidase</keyword>
<evidence type="ECO:0000256" key="1">
    <source>
        <dbReference type="ARBA" id="ARBA00008343"/>
    </source>
</evidence>
<feature type="domain" description="G protein gamma" evidence="6">
    <location>
        <begin position="34"/>
        <end position="107"/>
    </location>
</feature>
<keyword evidence="4" id="KW-0175">Coiled coil</keyword>
<dbReference type="GeneID" id="116187639"/>
<feature type="coiled-coil region" evidence="4">
    <location>
        <begin position="31"/>
        <end position="58"/>
    </location>
</feature>
<dbReference type="SMART" id="SM01224">
    <property type="entry name" value="G_gamma"/>
    <property type="match status" value="1"/>
</dbReference>
<protein>
    <submittedName>
        <fullName evidence="8">Guanine nucleotide-binding protein subunit gamma 3</fullName>
    </submittedName>
</protein>
<organism evidence="7 8">
    <name type="scientific">Punica granatum</name>
    <name type="common">Pomegranate</name>
    <dbReference type="NCBI Taxonomy" id="22663"/>
    <lineage>
        <taxon>Eukaryota</taxon>
        <taxon>Viridiplantae</taxon>
        <taxon>Streptophyta</taxon>
        <taxon>Embryophyta</taxon>
        <taxon>Tracheophyta</taxon>
        <taxon>Spermatophyta</taxon>
        <taxon>Magnoliopsida</taxon>
        <taxon>eudicotyledons</taxon>
        <taxon>Gunneridae</taxon>
        <taxon>Pentapetalae</taxon>
        <taxon>rosids</taxon>
        <taxon>malvids</taxon>
        <taxon>Myrtales</taxon>
        <taxon>Lythraceae</taxon>
        <taxon>Punica</taxon>
    </lineage>
</organism>
<keyword evidence="2" id="KW-0378">Hydrolase</keyword>
<dbReference type="OrthoDB" id="1936517at2759"/>
<dbReference type="Pfam" id="PF00631">
    <property type="entry name" value="G-gamma"/>
    <property type="match status" value="1"/>
</dbReference>
<feature type="compositionally biased region" description="Pro residues" evidence="5">
    <location>
        <begin position="13"/>
        <end position="25"/>
    </location>
</feature>
<dbReference type="GO" id="GO:0016798">
    <property type="term" value="F:hydrolase activity, acting on glycosyl bonds"/>
    <property type="evidence" value="ECO:0007669"/>
    <property type="project" value="UniProtKB-KW"/>
</dbReference>
<dbReference type="PROSITE" id="PS00764">
    <property type="entry name" value="ENDONUCLEASE_III_1"/>
    <property type="match status" value="1"/>
</dbReference>
<evidence type="ECO:0000259" key="6">
    <source>
        <dbReference type="SMART" id="SM01224"/>
    </source>
</evidence>
<accession>A0A6P8BRE1</accession>
<dbReference type="GO" id="GO:0007186">
    <property type="term" value="P:G protein-coupled receptor signaling pathway"/>
    <property type="evidence" value="ECO:0007669"/>
    <property type="project" value="InterPro"/>
</dbReference>
<keyword evidence="7" id="KW-1185">Reference proteome</keyword>
<name>A0A6P8BRE1_PUNGR</name>
<reference evidence="7" key="1">
    <citation type="journal article" date="2020" name="Plant Biotechnol. J.">
        <title>The pomegranate (Punica granatum L.) draft genome dissects genetic divergence between soft- and hard-seeded cultivars.</title>
        <authorList>
            <person name="Luo X."/>
            <person name="Li H."/>
            <person name="Wu Z."/>
            <person name="Yao W."/>
            <person name="Zhao P."/>
            <person name="Cao D."/>
            <person name="Yu H."/>
            <person name="Li K."/>
            <person name="Poudel K."/>
            <person name="Zhao D."/>
            <person name="Zhang F."/>
            <person name="Xia X."/>
            <person name="Chen L."/>
            <person name="Wang Q."/>
            <person name="Jing D."/>
            <person name="Cao S."/>
        </authorList>
    </citation>
    <scope>NUCLEOTIDE SEQUENCE [LARGE SCALE GENOMIC DNA]</scope>
    <source>
        <strain evidence="7">cv. Tunisia</strain>
    </source>
</reference>
<sequence>MAGRSGCSSTVPSLPPPCPRSPPEYPDLYGKRREAARVQMLEREIRFLEEELKSVNSLQPASRSCKEVTDFVVANSDPLILTTQKKRKSRRFWKWLSGWSCFSFSWICCCCYSLCPLSLETPCCCCDCGSCCSCKCPPCFQCSIPKPRCCSCPRCSNCCKGMKDCFQSCCCCSCSFRFPSCLTSNCCRWRCCWPKCPKVKTDCFSCKGTCCSCNLCYTCY</sequence>
<dbReference type="InterPro" id="IPR015898">
    <property type="entry name" value="G-protein_gamma-like_dom"/>
</dbReference>
<evidence type="ECO:0000313" key="8">
    <source>
        <dbReference type="RefSeq" id="XP_031372356.1"/>
    </source>
</evidence>
<dbReference type="InterPro" id="IPR055305">
    <property type="entry name" value="GG3-like"/>
</dbReference>
<evidence type="ECO:0000256" key="4">
    <source>
        <dbReference type="SAM" id="Coils"/>
    </source>
</evidence>
<evidence type="ECO:0000256" key="2">
    <source>
        <dbReference type="ARBA" id="ARBA00022801"/>
    </source>
</evidence>
<comment type="similarity">
    <text evidence="1">Belongs to the Nth/MutY family.</text>
</comment>
<dbReference type="PANTHER" id="PTHR32378:SF10">
    <property type="entry name" value="GUANINE NUCLEOTIDE-BINDING PROTEIN SUBUNIT GAMMA 3"/>
    <property type="match status" value="1"/>
</dbReference>
<dbReference type="RefSeq" id="XP_031372356.1">
    <property type="nucleotide sequence ID" value="XM_031516496.1"/>
</dbReference>
<reference evidence="8" key="2">
    <citation type="submission" date="2025-08" db="UniProtKB">
        <authorList>
            <consortium name="RefSeq"/>
        </authorList>
    </citation>
    <scope>IDENTIFICATION</scope>
    <source>
        <tissue evidence="8">Leaf</tissue>
    </source>
</reference>
<dbReference type="PANTHER" id="PTHR32378">
    <property type="entry name" value="GUANINE NUCLEOTIDE-BINDING PROTEIN SUBUNIT GAMMA 3"/>
    <property type="match status" value="1"/>
</dbReference>
<evidence type="ECO:0000256" key="5">
    <source>
        <dbReference type="SAM" id="MobiDB-lite"/>
    </source>
</evidence>
<dbReference type="AlphaFoldDB" id="A0A6P8BRE1"/>